<dbReference type="PANTHER" id="PTHR46268">
    <property type="entry name" value="STRESS RESPONSE PROTEIN NHAX"/>
    <property type="match status" value="1"/>
</dbReference>
<evidence type="ECO:0000256" key="1">
    <source>
        <dbReference type="ARBA" id="ARBA00008791"/>
    </source>
</evidence>
<comment type="similarity">
    <text evidence="1">Belongs to the universal stress protein A family.</text>
</comment>
<gene>
    <name evidence="3" type="ORF">D8S82_15335</name>
</gene>
<organism evidence="3 4">
    <name type="scientific">Mycolicibacterium hodleri</name>
    <dbReference type="NCBI Taxonomy" id="49897"/>
    <lineage>
        <taxon>Bacteria</taxon>
        <taxon>Bacillati</taxon>
        <taxon>Actinomycetota</taxon>
        <taxon>Actinomycetes</taxon>
        <taxon>Mycobacteriales</taxon>
        <taxon>Mycobacteriaceae</taxon>
        <taxon>Mycolicibacterium</taxon>
    </lineage>
</organism>
<sequence length="297" mass="30949">MSENVTGRIVVGVDGSTASDSALRWAAHEALMRNVPLTVLHVVPPAVPPGGLGYTLAPLPRNYNDLAKEDGQRVLASARRVLDEAAGPGEQLTSDLELAEAPPIPALIDVTKDAQMVVVGSRGRGAFSRALLGSVSTALIHHAHCPVAVIHDDVDGTADAGGPVVVGVDGSAASELATAMAFEEASRRGVRLVALHAWTDAETAAIAQIAWPDFRPEAEETLAERLAGWGERYPDVVVQREVVSDQPARHLLDLARSAQLVVVGSHGRGGFAGMLLGSVSSTVVHATHTPVIVARQG</sequence>
<accession>A0A544W0E0</accession>
<comment type="caution">
    <text evidence="3">The sequence shown here is derived from an EMBL/GenBank/DDBJ whole genome shotgun (WGS) entry which is preliminary data.</text>
</comment>
<dbReference type="EMBL" id="VIFX01000018">
    <property type="protein sequence ID" value="TQR85705.1"/>
    <property type="molecule type" value="Genomic_DNA"/>
</dbReference>
<proteinExistence type="inferred from homology"/>
<dbReference type="InterPro" id="IPR006016">
    <property type="entry name" value="UspA"/>
</dbReference>
<dbReference type="PRINTS" id="PR01438">
    <property type="entry name" value="UNVRSLSTRESS"/>
</dbReference>
<dbReference type="RefSeq" id="WP_142552913.1">
    <property type="nucleotide sequence ID" value="NZ_VIFX01000018.1"/>
</dbReference>
<keyword evidence="4" id="KW-1185">Reference proteome</keyword>
<dbReference type="SUPFAM" id="SSF52402">
    <property type="entry name" value="Adenine nucleotide alpha hydrolases-like"/>
    <property type="match status" value="2"/>
</dbReference>
<name>A0A544W0E0_9MYCO</name>
<dbReference type="Gene3D" id="3.40.50.620">
    <property type="entry name" value="HUPs"/>
    <property type="match status" value="2"/>
</dbReference>
<dbReference type="AlphaFoldDB" id="A0A544W0E0"/>
<dbReference type="InterPro" id="IPR014729">
    <property type="entry name" value="Rossmann-like_a/b/a_fold"/>
</dbReference>
<evidence type="ECO:0000259" key="2">
    <source>
        <dbReference type="Pfam" id="PF00582"/>
    </source>
</evidence>
<evidence type="ECO:0000313" key="4">
    <source>
        <dbReference type="Proteomes" id="UP000315759"/>
    </source>
</evidence>
<dbReference type="Proteomes" id="UP000315759">
    <property type="component" value="Unassembled WGS sequence"/>
</dbReference>
<dbReference type="PANTHER" id="PTHR46268:SF6">
    <property type="entry name" value="UNIVERSAL STRESS PROTEIN UP12"/>
    <property type="match status" value="1"/>
</dbReference>
<protein>
    <submittedName>
        <fullName evidence="3">Universal stress protein</fullName>
    </submittedName>
</protein>
<evidence type="ECO:0000313" key="3">
    <source>
        <dbReference type="EMBL" id="TQR85705.1"/>
    </source>
</evidence>
<reference evidence="3 4" key="1">
    <citation type="submission" date="2018-10" db="EMBL/GenBank/DDBJ databases">
        <title>Draft genome of Mycobacterium hodleri strain B.</title>
        <authorList>
            <person name="Amande T.J."/>
            <person name="Mcgenity T.J."/>
        </authorList>
    </citation>
    <scope>NUCLEOTIDE SEQUENCE [LARGE SCALE GENOMIC DNA]</scope>
    <source>
        <strain evidence="3 4">B</strain>
    </source>
</reference>
<feature type="domain" description="UspA" evidence="2">
    <location>
        <begin position="8"/>
        <end position="151"/>
    </location>
</feature>
<dbReference type="InterPro" id="IPR006015">
    <property type="entry name" value="Universal_stress_UspA"/>
</dbReference>
<dbReference type="Pfam" id="PF00582">
    <property type="entry name" value="Usp"/>
    <property type="match status" value="2"/>
</dbReference>
<feature type="domain" description="UspA" evidence="2">
    <location>
        <begin position="163"/>
        <end position="295"/>
    </location>
</feature>
<dbReference type="CDD" id="cd23944">
    <property type="entry name" value="USP_Rv2623_repeat1"/>
    <property type="match status" value="1"/>
</dbReference>